<keyword evidence="4 8" id="KW-0106">Calcium</keyword>
<feature type="compositionally biased region" description="Basic and acidic residues" evidence="9">
    <location>
        <begin position="1459"/>
        <end position="1480"/>
    </location>
</feature>
<evidence type="ECO:0000313" key="13">
    <source>
        <dbReference type="EMBL" id="CAL5138152.1"/>
    </source>
</evidence>
<feature type="domain" description="Cadherin" evidence="12">
    <location>
        <begin position="603"/>
        <end position="729"/>
    </location>
</feature>
<reference evidence="13" key="1">
    <citation type="submission" date="2024-06" db="EMBL/GenBank/DDBJ databases">
        <authorList>
            <person name="Liu X."/>
            <person name="Lenzi L."/>
            <person name="Haldenby T S."/>
            <person name="Uol C."/>
        </authorList>
    </citation>
    <scope>NUCLEOTIDE SEQUENCE</scope>
</reference>
<feature type="compositionally biased region" description="Polar residues" evidence="9">
    <location>
        <begin position="1506"/>
        <end position="1529"/>
    </location>
</feature>
<feature type="region of interest" description="Disordered" evidence="9">
    <location>
        <begin position="1423"/>
        <end position="1480"/>
    </location>
</feature>
<evidence type="ECO:0000256" key="10">
    <source>
        <dbReference type="SAM" id="Phobius"/>
    </source>
</evidence>
<name>A0AAV2TNV7_CALDB</name>
<dbReference type="PROSITE" id="PS00232">
    <property type="entry name" value="CADHERIN_1"/>
    <property type="match status" value="3"/>
</dbReference>
<evidence type="ECO:0000256" key="2">
    <source>
        <dbReference type="ARBA" id="ARBA00022692"/>
    </source>
</evidence>
<dbReference type="GO" id="GO:0007156">
    <property type="term" value="P:homophilic cell adhesion via plasma membrane adhesion molecules"/>
    <property type="evidence" value="ECO:0007669"/>
    <property type="project" value="InterPro"/>
</dbReference>
<dbReference type="InterPro" id="IPR050174">
    <property type="entry name" value="Protocadherin/Cadherin-CA"/>
</dbReference>
<feature type="domain" description="Cadherin" evidence="12">
    <location>
        <begin position="335"/>
        <end position="469"/>
    </location>
</feature>
<evidence type="ECO:0000256" key="8">
    <source>
        <dbReference type="PROSITE-ProRule" id="PRU00043"/>
    </source>
</evidence>
<protein>
    <recommendedName>
        <fullName evidence="12">Cadherin domain-containing protein</fullName>
    </recommendedName>
</protein>
<feature type="domain" description="Cadherin" evidence="12">
    <location>
        <begin position="227"/>
        <end position="324"/>
    </location>
</feature>
<feature type="domain" description="Cadherin" evidence="12">
    <location>
        <begin position="848"/>
        <end position="987"/>
    </location>
</feature>
<dbReference type="PANTHER" id="PTHR24028">
    <property type="entry name" value="CADHERIN-87A"/>
    <property type="match status" value="1"/>
</dbReference>
<dbReference type="SMART" id="SM00112">
    <property type="entry name" value="CA"/>
    <property type="match status" value="6"/>
</dbReference>
<evidence type="ECO:0000256" key="11">
    <source>
        <dbReference type="SAM" id="SignalP"/>
    </source>
</evidence>
<feature type="domain" description="Cadherin" evidence="12">
    <location>
        <begin position="489"/>
        <end position="602"/>
    </location>
</feature>
<keyword evidence="3" id="KW-0677">Repeat</keyword>
<evidence type="ECO:0000259" key="12">
    <source>
        <dbReference type="PROSITE" id="PS50268"/>
    </source>
</evidence>
<dbReference type="InterPro" id="IPR015919">
    <property type="entry name" value="Cadherin-like_sf"/>
</dbReference>
<keyword evidence="7" id="KW-0325">Glycoprotein</keyword>
<comment type="caution">
    <text evidence="13">The sequence shown here is derived from an EMBL/GenBank/DDBJ whole genome shotgun (WGS) entry which is preliminary data.</text>
</comment>
<feature type="transmembrane region" description="Helical" evidence="10">
    <location>
        <begin position="1053"/>
        <end position="1076"/>
    </location>
</feature>
<keyword evidence="6 10" id="KW-0472">Membrane</keyword>
<evidence type="ECO:0000256" key="7">
    <source>
        <dbReference type="ARBA" id="ARBA00023180"/>
    </source>
</evidence>
<evidence type="ECO:0000256" key="4">
    <source>
        <dbReference type="ARBA" id="ARBA00022837"/>
    </source>
</evidence>
<proteinExistence type="predicted"/>
<dbReference type="PROSITE" id="PS50268">
    <property type="entry name" value="CADHERIN_2"/>
    <property type="match status" value="7"/>
</dbReference>
<dbReference type="GO" id="GO:0005886">
    <property type="term" value="C:plasma membrane"/>
    <property type="evidence" value="ECO:0007669"/>
    <property type="project" value="InterPro"/>
</dbReference>
<gene>
    <name evidence="13" type="ORF">CDAUBV1_LOCUS12766</name>
</gene>
<feature type="domain" description="Cadherin" evidence="12">
    <location>
        <begin position="730"/>
        <end position="844"/>
    </location>
</feature>
<evidence type="ECO:0000256" key="5">
    <source>
        <dbReference type="ARBA" id="ARBA00022989"/>
    </source>
</evidence>
<dbReference type="CDD" id="cd11304">
    <property type="entry name" value="Cadherin_repeat"/>
    <property type="match status" value="5"/>
</dbReference>
<dbReference type="PANTHER" id="PTHR24028:SF146">
    <property type="entry name" value="CADHERIN 96CB, ISOFORM D-RELATED"/>
    <property type="match status" value="1"/>
</dbReference>
<feature type="domain" description="Cadherin" evidence="12">
    <location>
        <begin position="20"/>
        <end position="201"/>
    </location>
</feature>
<dbReference type="InterPro" id="IPR020894">
    <property type="entry name" value="Cadherin_CS"/>
</dbReference>
<sequence length="1556" mass="173132">MRCCGFIFLLAQFVLTFDQRHVDHEYRIKEEVPVGTQVGDLIQDVAHKLLDHGLVKSTTKNPNSLREIFVFKVRNYEDNGVSIFEVRQDGRLYTAGRLDRDQLCPVYGSPSNYPGLGILKDTAALTSMVVNQKGAPKSVTAQVAVCPISIEITVSLRENSRQVKSDKLLDSDLQNFSFKSPHVRLRLQILVEDVNDNPPYWPGRIQRYQISFRDGDPIGERRNLPPASDLDAGINGMIRYELSNSPKISSTSAPFGLTEHPVDGLYIYTTKQIDREEKPSYQLYLTAIDRASVNEADFGSARQFTSTLVIDVHIEDINDNAPQFTQPVFTTSTPIPETTPVGKTVLVLNATDSDSGVNGAFHFGFSKEHSWLPLEALARQYFEVRSNGHVVVRRPLNVDQMDPSQNFELSDRGLMVASQLPADRQSRGLTLQFRFRVIVEDEAVRPYSKSTEATVIILVKDENDESPIIRIRPNPESGDKNLFFSRVDANKYTYVSVLENKPVGTGVVVVQVYDPDFEGTDPVECRSRSANFTISLVSSSESLQLENSGGIVEYQLLTAVEIDREATPVQPVSIICKDTAGHYAETNITVHISDQNDNAPHFLRREFHFHLEENAPPGTQVRSSDKSFLPAAFSYSSQSLLMHGVVAVDPDFGQNAQITYRLIENGANSTRFSIDPHTGAITNAAVFDYEAVNQYALQALAVDQGQPTLTGTATVKIHIDDVNDNSPQFNQLDYSFHIPENQPRTTKIGQVYATDLDSDIHGPLGFYLSNDRDALAFRIDCKTGIIRSRQPLDREEQSRYVFRVLVRDKNPLAGQDVSGGTIQRTSTATVTVVVTDMNDNWPVFISPNATANTLAVAVDETLGHKLAYIHAEDKDEGDNGLVSYHIKSGNNNGLFGLDPTTGLLYLAGTPDKDPIGTHIIEPLHPKNESSTSGDSASGWSGRHFKPSFHLLAIEACDQGKDPEPRCTLFNNLKILVKNAPDRDSETVAKRERLLNLRPSEMHDKDADALTGHGGSNAIHQQSEMHSVIGEVENGMIALGTNGSGDVRNHANEVIIICLSLVFAVVLLATLALICLARRRSLASFIQKRSLNGDCSKQDLGWQKKMASDNMNVESPTTLIEVRENKLFSQNTMNCSVSGMLSEPENHDLPYPMSNITSPNLDDSHINPLSEGHYQLLSRTIDGRRRQLTPQITPDASQQVNLGGPLSPLNARVTAFTRRLDSRSKPQINGLSGNGPSFTVISELLNLYRLDDYQTLDYLGLVSPSASNRYPHLYDTNSRVAYSPIPIGSSRRPGIVNEAHLQKSGAVFLTHMNRLTDYPVQREINNLKTSEQDYRTSHSHSLSQPQPMDIRYATYSMLTPTLNRQTIPNVRAYGEPQTVKPRSYHPIANSTTNVNRMLYSIRRPRYPVQSHTYYDIRQTESVQYKPFPKSKSQQLPRDNRILTKIDSLEDPDSPSYKNPKRNDNISGKEHAPTVDPEGLHASKDVCNANTFLKSENDPWESAEVTEMNKTSSWQATHSDFTQAATSTTDLPSIRGPTANKNDQPRYTPSKPREASFV</sequence>
<dbReference type="EMBL" id="CAXLJL010000478">
    <property type="protein sequence ID" value="CAL5138152.1"/>
    <property type="molecule type" value="Genomic_DNA"/>
</dbReference>
<feature type="compositionally biased region" description="Basic and acidic residues" evidence="9">
    <location>
        <begin position="1436"/>
        <end position="1446"/>
    </location>
</feature>
<evidence type="ECO:0000313" key="14">
    <source>
        <dbReference type="Proteomes" id="UP001497525"/>
    </source>
</evidence>
<feature type="signal peptide" evidence="11">
    <location>
        <begin position="1"/>
        <end position="16"/>
    </location>
</feature>
<keyword evidence="2 10" id="KW-0812">Transmembrane</keyword>
<feature type="region of interest" description="Disordered" evidence="9">
    <location>
        <begin position="1496"/>
        <end position="1556"/>
    </location>
</feature>
<keyword evidence="5 10" id="KW-1133">Transmembrane helix</keyword>
<feature type="chain" id="PRO_5043326720" description="Cadherin domain-containing protein" evidence="11">
    <location>
        <begin position="17"/>
        <end position="1556"/>
    </location>
</feature>
<evidence type="ECO:0000256" key="6">
    <source>
        <dbReference type="ARBA" id="ARBA00023136"/>
    </source>
</evidence>
<dbReference type="Proteomes" id="UP001497525">
    <property type="component" value="Unassembled WGS sequence"/>
</dbReference>
<comment type="subcellular location">
    <subcellularLocation>
        <location evidence="1">Membrane</location>
        <topology evidence="1">Single-pass membrane protein</topology>
    </subcellularLocation>
</comment>
<dbReference type="InterPro" id="IPR002126">
    <property type="entry name" value="Cadherin-like_dom"/>
</dbReference>
<dbReference type="Gene3D" id="2.60.40.60">
    <property type="entry name" value="Cadherins"/>
    <property type="match status" value="7"/>
</dbReference>
<dbReference type="FunFam" id="2.60.40.60:FF:000020">
    <property type="entry name" value="Dachsous cadherin-related 1b"/>
    <property type="match status" value="2"/>
</dbReference>
<evidence type="ECO:0000256" key="9">
    <source>
        <dbReference type="SAM" id="MobiDB-lite"/>
    </source>
</evidence>
<dbReference type="PRINTS" id="PR00205">
    <property type="entry name" value="CADHERIN"/>
</dbReference>
<dbReference type="GO" id="GO:0005509">
    <property type="term" value="F:calcium ion binding"/>
    <property type="evidence" value="ECO:0007669"/>
    <property type="project" value="UniProtKB-UniRule"/>
</dbReference>
<dbReference type="SUPFAM" id="SSF49313">
    <property type="entry name" value="Cadherin-like"/>
    <property type="match status" value="6"/>
</dbReference>
<evidence type="ECO:0000256" key="1">
    <source>
        <dbReference type="ARBA" id="ARBA00004167"/>
    </source>
</evidence>
<dbReference type="Pfam" id="PF00028">
    <property type="entry name" value="Cadherin"/>
    <property type="match status" value="3"/>
</dbReference>
<evidence type="ECO:0000256" key="3">
    <source>
        <dbReference type="ARBA" id="ARBA00022737"/>
    </source>
</evidence>
<accession>A0AAV2TNV7</accession>
<organism evidence="13 14">
    <name type="scientific">Calicophoron daubneyi</name>
    <name type="common">Rumen fluke</name>
    <name type="synonym">Paramphistomum daubneyi</name>
    <dbReference type="NCBI Taxonomy" id="300641"/>
    <lineage>
        <taxon>Eukaryota</taxon>
        <taxon>Metazoa</taxon>
        <taxon>Spiralia</taxon>
        <taxon>Lophotrochozoa</taxon>
        <taxon>Platyhelminthes</taxon>
        <taxon>Trematoda</taxon>
        <taxon>Digenea</taxon>
        <taxon>Plagiorchiida</taxon>
        <taxon>Pronocephalata</taxon>
        <taxon>Paramphistomoidea</taxon>
        <taxon>Paramphistomidae</taxon>
        <taxon>Calicophoron</taxon>
    </lineage>
</organism>
<keyword evidence="11" id="KW-0732">Signal</keyword>